<dbReference type="Pfam" id="PF13601">
    <property type="entry name" value="HTH_34"/>
    <property type="match status" value="1"/>
</dbReference>
<protein>
    <submittedName>
        <fullName evidence="2">ArsR family transcriptional regulator</fullName>
    </submittedName>
</protein>
<dbReference type="SUPFAM" id="SSF46785">
    <property type="entry name" value="Winged helix' DNA-binding domain"/>
    <property type="match status" value="1"/>
</dbReference>
<gene>
    <name evidence="2" type="ORF">CVS27_19735</name>
</gene>
<dbReference type="RefSeq" id="WP_103467553.1">
    <property type="nucleotide sequence ID" value="NZ_PPXC01000025.1"/>
</dbReference>
<keyword evidence="3" id="KW-1185">Reference proteome</keyword>
<dbReference type="AlphaFoldDB" id="A0A2S3ZR35"/>
<organism evidence="2 3">
    <name type="scientific">Arthrobacter glacialis</name>
    <dbReference type="NCBI Taxonomy" id="1664"/>
    <lineage>
        <taxon>Bacteria</taxon>
        <taxon>Bacillati</taxon>
        <taxon>Actinomycetota</taxon>
        <taxon>Actinomycetes</taxon>
        <taxon>Micrococcales</taxon>
        <taxon>Micrococcaceae</taxon>
        <taxon>Arthrobacter</taxon>
    </lineage>
</organism>
<sequence length="105" mass="11699">MTHARFELDALIHSPVRFSILGYLRSVDECEFNILRDAVDLSDSSLSQNLTRLAEAGFVTIEKRQSGRRVKTWIASTEDGDQALESNLVILRDIAGAAHEKHSST</sequence>
<dbReference type="PANTHER" id="PTHR37318">
    <property type="entry name" value="BSL7504 PROTEIN"/>
    <property type="match status" value="1"/>
</dbReference>
<accession>A0A2S3ZR35</accession>
<reference evidence="2 3" key="1">
    <citation type="submission" date="2018-01" db="EMBL/GenBank/DDBJ databases">
        <title>Arthrobacter sp. nov., from glaciers in China.</title>
        <authorList>
            <person name="Liu Q."/>
            <person name="Xin Y.-H."/>
        </authorList>
    </citation>
    <scope>NUCLEOTIDE SEQUENCE [LARGE SCALE GENOMIC DNA]</scope>
    <source>
        <strain evidence="2 3">HLT2-12-2</strain>
    </source>
</reference>
<dbReference type="InterPro" id="IPR036390">
    <property type="entry name" value="WH_DNA-bd_sf"/>
</dbReference>
<dbReference type="InterPro" id="IPR027395">
    <property type="entry name" value="WH_DNA-bd_dom"/>
</dbReference>
<evidence type="ECO:0000259" key="1">
    <source>
        <dbReference type="Pfam" id="PF13601"/>
    </source>
</evidence>
<comment type="caution">
    <text evidence="2">The sequence shown here is derived from an EMBL/GenBank/DDBJ whole genome shotgun (WGS) entry which is preliminary data.</text>
</comment>
<evidence type="ECO:0000313" key="3">
    <source>
        <dbReference type="Proteomes" id="UP000237061"/>
    </source>
</evidence>
<dbReference type="InterPro" id="IPR036388">
    <property type="entry name" value="WH-like_DNA-bd_sf"/>
</dbReference>
<evidence type="ECO:0000313" key="2">
    <source>
        <dbReference type="EMBL" id="POH71698.1"/>
    </source>
</evidence>
<dbReference type="Gene3D" id="1.10.10.10">
    <property type="entry name" value="Winged helix-like DNA-binding domain superfamily/Winged helix DNA-binding domain"/>
    <property type="match status" value="1"/>
</dbReference>
<proteinExistence type="predicted"/>
<dbReference type="PANTHER" id="PTHR37318:SF1">
    <property type="entry name" value="BSL7504 PROTEIN"/>
    <property type="match status" value="1"/>
</dbReference>
<feature type="domain" description="Winged helix DNA-binding" evidence="1">
    <location>
        <begin position="16"/>
        <end position="93"/>
    </location>
</feature>
<dbReference type="EMBL" id="PPXC01000025">
    <property type="protein sequence ID" value="POH71698.1"/>
    <property type="molecule type" value="Genomic_DNA"/>
</dbReference>
<dbReference type="Proteomes" id="UP000237061">
    <property type="component" value="Unassembled WGS sequence"/>
</dbReference>
<name>A0A2S3ZR35_ARTGL</name>